<keyword evidence="4 10" id="KW-0812">Transmembrane</keyword>
<evidence type="ECO:0000256" key="1">
    <source>
        <dbReference type="ARBA" id="ARBA00004651"/>
    </source>
</evidence>
<feature type="transmembrane region" description="Helical" evidence="10">
    <location>
        <begin position="85"/>
        <end position="106"/>
    </location>
</feature>
<dbReference type="NCBIfam" id="TIGR00831">
    <property type="entry name" value="a_cpa1"/>
    <property type="match status" value="1"/>
</dbReference>
<keyword evidence="9 10" id="KW-0739">Sodium transport</keyword>
<evidence type="ECO:0000256" key="7">
    <source>
        <dbReference type="ARBA" id="ARBA00023065"/>
    </source>
</evidence>
<feature type="transmembrane region" description="Helical" evidence="10">
    <location>
        <begin position="299"/>
        <end position="322"/>
    </location>
</feature>
<dbReference type="Gene3D" id="3.30.40.10">
    <property type="entry name" value="Zinc/RING finger domain, C3HC4 (zinc finger)"/>
    <property type="match status" value="1"/>
</dbReference>
<dbReference type="GO" id="GO:0015385">
    <property type="term" value="F:sodium:proton antiporter activity"/>
    <property type="evidence" value="ECO:0007669"/>
    <property type="project" value="InterPro"/>
</dbReference>
<dbReference type="PROSITE" id="PS50271">
    <property type="entry name" value="ZF_UBP"/>
    <property type="match status" value="1"/>
</dbReference>
<evidence type="ECO:0000256" key="4">
    <source>
        <dbReference type="ARBA" id="ARBA00022692"/>
    </source>
</evidence>
<evidence type="ECO:0000313" key="12">
    <source>
        <dbReference type="EMBL" id="PWD50820.1"/>
    </source>
</evidence>
<dbReference type="OrthoDB" id="57886at2"/>
<dbReference type="Pfam" id="PF00999">
    <property type="entry name" value="Na_H_Exchanger"/>
    <property type="match status" value="1"/>
</dbReference>
<dbReference type="Pfam" id="PF02148">
    <property type="entry name" value="zf-UBP"/>
    <property type="match status" value="1"/>
</dbReference>
<feature type="transmembrane region" description="Helical" evidence="10">
    <location>
        <begin position="375"/>
        <end position="396"/>
    </location>
</feature>
<dbReference type="Gene3D" id="6.10.140.1330">
    <property type="match status" value="1"/>
</dbReference>
<dbReference type="AlphaFoldDB" id="A0A2U1ZV47"/>
<accession>A0A2U1ZV47</accession>
<dbReference type="RefSeq" id="WP_109229202.1">
    <property type="nucleotide sequence ID" value="NZ_PYHR01000002.1"/>
</dbReference>
<sequence length="620" mass="66057">MEIAIIILALGATVLAVTSLCRRLGFPAPLVLVVVGTIASFVPAIPTIELTPELVLLGFLPPLLYAAAIRTSLVDIRANIRPIGLLAVGLVLFTMLTVGLLTWWLLPIPLAAALAFGAVVSPPDAVAATAVARRIGLPRRIVTILEGESLLNDATALVALRTAVLALAGTVSVASVGLDFLVAAGGGAVIGFAVAAVIVLLRKRLRDTVSDTLLSFMAPFLAYVPAEELHASGVIAVVVAGLVLGHKAPIVQDAQSRMSERVNWNTIQFLLENAVFLLLGLQLRWILEDVGNDDLGVGTVAVFCLGALLVAMLSRPVMLFAGRFLLRRGDETSTGEKVPWQNLAIVSWAGMRGVVTIAAAFLLPEDTPHRQTLLLGAFVVTAGTLLIQGLSLPWLARALQVRGPDAREDMLQEASVTQAAVTAGVTALGEIRRPGDSDEVIADLATQSQLRTNRLWERLGRPDGETPSSQHRRLRLGMLTAERTEMLRLRDAGTIDHEILARVMDAMDVEEAFLTVFSEDEDPAGAAALATPAAQVGDCEHLRAGVDCSVPSGPVCEACVREGTETVHLRMCLTCGEVGCCDSSVGRHAERHFTETGHPVMRSFEPGESWRWCYVDELLG</sequence>
<keyword evidence="6 10" id="KW-0915">Sodium</keyword>
<dbReference type="SUPFAM" id="SSF57850">
    <property type="entry name" value="RING/U-box"/>
    <property type="match status" value="1"/>
</dbReference>
<evidence type="ECO:0000259" key="11">
    <source>
        <dbReference type="PROSITE" id="PS50271"/>
    </source>
</evidence>
<keyword evidence="8 10" id="KW-0472">Membrane</keyword>
<dbReference type="EMBL" id="PYHR01000002">
    <property type="protein sequence ID" value="PWD50820.1"/>
    <property type="molecule type" value="Genomic_DNA"/>
</dbReference>
<evidence type="ECO:0000256" key="8">
    <source>
        <dbReference type="ARBA" id="ARBA00023136"/>
    </source>
</evidence>
<evidence type="ECO:0000256" key="6">
    <source>
        <dbReference type="ARBA" id="ARBA00023053"/>
    </source>
</evidence>
<evidence type="ECO:0000256" key="9">
    <source>
        <dbReference type="ARBA" id="ARBA00023201"/>
    </source>
</evidence>
<feature type="transmembrane region" description="Helical" evidence="10">
    <location>
        <begin position="6"/>
        <end position="21"/>
    </location>
</feature>
<comment type="subcellular location">
    <subcellularLocation>
        <location evidence="1 10">Cell membrane</location>
        <topology evidence="1 10">Multi-pass membrane protein</topology>
    </subcellularLocation>
</comment>
<evidence type="ECO:0000256" key="5">
    <source>
        <dbReference type="ARBA" id="ARBA00022989"/>
    </source>
</evidence>
<keyword evidence="5 10" id="KW-1133">Transmembrane helix</keyword>
<evidence type="ECO:0000256" key="10">
    <source>
        <dbReference type="RuleBase" id="RU366002"/>
    </source>
</evidence>
<dbReference type="GO" id="GO:0015386">
    <property type="term" value="F:potassium:proton antiporter activity"/>
    <property type="evidence" value="ECO:0007669"/>
    <property type="project" value="TreeGrafter"/>
</dbReference>
<keyword evidence="13" id="KW-1185">Reference proteome</keyword>
<feature type="transmembrane region" description="Helical" evidence="10">
    <location>
        <begin position="343"/>
        <end position="363"/>
    </location>
</feature>
<organism evidence="12 13">
    <name type="scientific">Serinibacter arcticus</name>
    <dbReference type="NCBI Taxonomy" id="1655435"/>
    <lineage>
        <taxon>Bacteria</taxon>
        <taxon>Bacillati</taxon>
        <taxon>Actinomycetota</taxon>
        <taxon>Actinomycetes</taxon>
        <taxon>Micrococcales</taxon>
        <taxon>Beutenbergiaceae</taxon>
        <taxon>Serinibacter</taxon>
    </lineage>
</organism>
<evidence type="ECO:0000313" key="13">
    <source>
        <dbReference type="Proteomes" id="UP000245166"/>
    </source>
</evidence>
<feature type="transmembrane region" description="Helical" evidence="10">
    <location>
        <begin position="269"/>
        <end position="287"/>
    </location>
</feature>
<keyword evidence="3 10" id="KW-1003">Cell membrane</keyword>
<evidence type="ECO:0000256" key="2">
    <source>
        <dbReference type="ARBA" id="ARBA00022448"/>
    </source>
</evidence>
<keyword evidence="7 10" id="KW-0406">Ion transport</keyword>
<dbReference type="Proteomes" id="UP000245166">
    <property type="component" value="Unassembled WGS sequence"/>
</dbReference>
<feature type="transmembrane region" description="Helical" evidence="10">
    <location>
        <begin position="154"/>
        <end position="174"/>
    </location>
</feature>
<comment type="caution">
    <text evidence="12">The sequence shown here is derived from an EMBL/GenBank/DDBJ whole genome shotgun (WGS) entry which is preliminary data.</text>
</comment>
<dbReference type="PANTHER" id="PTHR10110:SF86">
    <property type="entry name" value="SODIUM_HYDROGEN EXCHANGER 7"/>
    <property type="match status" value="1"/>
</dbReference>
<keyword evidence="10" id="KW-0050">Antiport</keyword>
<dbReference type="PANTHER" id="PTHR10110">
    <property type="entry name" value="SODIUM/HYDROGEN EXCHANGER"/>
    <property type="match status" value="1"/>
</dbReference>
<feature type="transmembrane region" description="Helical" evidence="10">
    <location>
        <begin position="112"/>
        <end position="133"/>
    </location>
</feature>
<dbReference type="InterPro" id="IPR001607">
    <property type="entry name" value="Znf_UBP"/>
</dbReference>
<feature type="transmembrane region" description="Helical" evidence="10">
    <location>
        <begin position="28"/>
        <end position="48"/>
    </location>
</feature>
<proteinExistence type="inferred from homology"/>
<name>A0A2U1ZV47_9MICO</name>
<feature type="transmembrane region" description="Helical" evidence="10">
    <location>
        <begin position="180"/>
        <end position="201"/>
    </location>
</feature>
<dbReference type="GO" id="GO:0098719">
    <property type="term" value="P:sodium ion import across plasma membrane"/>
    <property type="evidence" value="ECO:0007669"/>
    <property type="project" value="TreeGrafter"/>
</dbReference>
<comment type="function">
    <text evidence="10">Na(+)/H(+) antiporter that extrudes sodium in exchange for external protons.</text>
</comment>
<comment type="similarity">
    <text evidence="10">Belongs to the monovalent cation:proton antiporter 1 (CPA1) transporter (TC 2.A.36) family.</text>
</comment>
<evidence type="ECO:0000256" key="3">
    <source>
        <dbReference type="ARBA" id="ARBA00022475"/>
    </source>
</evidence>
<dbReference type="GO" id="GO:0008270">
    <property type="term" value="F:zinc ion binding"/>
    <property type="evidence" value="ECO:0007669"/>
    <property type="project" value="InterPro"/>
</dbReference>
<reference evidence="12 13" key="1">
    <citation type="submission" date="2018-03" db="EMBL/GenBank/DDBJ databases">
        <title>Genome assembly of novel Miniimonas species PCH200.</title>
        <authorList>
            <person name="Thakur V."/>
            <person name="Kumar V."/>
            <person name="Singh D."/>
        </authorList>
    </citation>
    <scope>NUCLEOTIDE SEQUENCE [LARGE SCALE GENOMIC DNA]</scope>
    <source>
        <strain evidence="12 13">PCH200</strain>
    </source>
</reference>
<keyword evidence="2 10" id="KW-0813">Transport</keyword>
<dbReference type="GO" id="GO:0051453">
    <property type="term" value="P:regulation of intracellular pH"/>
    <property type="evidence" value="ECO:0007669"/>
    <property type="project" value="TreeGrafter"/>
</dbReference>
<dbReference type="InterPro" id="IPR006153">
    <property type="entry name" value="Cation/H_exchanger_TM"/>
</dbReference>
<dbReference type="InterPro" id="IPR004705">
    <property type="entry name" value="Cation/H_exchanger_CPA1_bac"/>
</dbReference>
<gene>
    <name evidence="12" type="ORF">C8046_09335</name>
</gene>
<dbReference type="InterPro" id="IPR013083">
    <property type="entry name" value="Znf_RING/FYVE/PHD"/>
</dbReference>
<protein>
    <submittedName>
        <fullName evidence="12">Na+/H+ antiporter</fullName>
    </submittedName>
</protein>
<dbReference type="InterPro" id="IPR018422">
    <property type="entry name" value="Cation/H_exchanger_CPA1"/>
</dbReference>
<dbReference type="GO" id="GO:0005886">
    <property type="term" value="C:plasma membrane"/>
    <property type="evidence" value="ECO:0007669"/>
    <property type="project" value="UniProtKB-SubCell"/>
</dbReference>
<feature type="transmembrane region" description="Helical" evidence="10">
    <location>
        <begin position="54"/>
        <end position="73"/>
    </location>
</feature>
<feature type="domain" description="UBP-type" evidence="11">
    <location>
        <begin position="537"/>
        <end position="620"/>
    </location>
</feature>